<sequence length="492" mass="57158">MAKNPISDYEIGIIKVLINLKYENQDILAYINRYREANNLKHINSGRISDIKSGKIGKDIPLALDNVVNNFIAQYQTTTMNDDFCSVFKFKDDYIENEESETIEYKQSFGAIKDDKLLRSIQGMANNKGGFIVFGISEENNDSIKKYYIKGIDEKQYKSFMQDNKRINEVLNSNFRESIRFKRDCKEINQKLVAYIQIFESNDKPLINNNGDIYYRYNAETRKIAKLDLLRIINERKEKELHLTMQKHIENIFKNGIENSAILNVVTGEVEGKGGNFLINQDLLPKIAFIKEGHFVEKDGAPALILKGSVEAISADGVIISHNVHKNIDEKYIYEIFFLQKDIDKQEAEACIEAMAEFHASLLPMRYFMQKADMNKDKLIEFLVNISNNARKKSFVNNKIKIIKENKPEKSKCQNEFIGNINNKVSLLEIIKKDDDMRKISDAIMNFNKDQIDKEYILSELFALYDHCIKNYNDKFFNVRKAIAYIDRIFFA</sequence>
<evidence type="ECO:0000313" key="2">
    <source>
        <dbReference type="EMBL" id="MDA3969601.1"/>
    </source>
</evidence>
<comment type="caution">
    <text evidence="2">The sequence shown here is derived from an EMBL/GenBank/DDBJ whole genome shotgun (WGS) entry which is preliminary data.</text>
</comment>
<name>A0ABT4VFW1_9HELI</name>
<organism evidence="2 3">
    <name type="scientific">Helicobacter ibis</name>
    <dbReference type="NCBI Taxonomy" id="2962633"/>
    <lineage>
        <taxon>Bacteria</taxon>
        <taxon>Pseudomonadati</taxon>
        <taxon>Campylobacterota</taxon>
        <taxon>Epsilonproteobacteria</taxon>
        <taxon>Campylobacterales</taxon>
        <taxon>Helicobacteraceae</taxon>
        <taxon>Helicobacter</taxon>
    </lineage>
</organism>
<dbReference type="Proteomes" id="UP001210261">
    <property type="component" value="Unassembled WGS sequence"/>
</dbReference>
<dbReference type="InterPro" id="IPR007421">
    <property type="entry name" value="Schlafen_AlbA_2_dom"/>
</dbReference>
<gene>
    <name evidence="2" type="ORF">PF021_07980</name>
</gene>
<dbReference type="InterPro" id="IPR038461">
    <property type="entry name" value="Schlafen_AlbA_2_dom_sf"/>
</dbReference>
<keyword evidence="2" id="KW-0547">Nucleotide-binding</keyword>
<dbReference type="Gene3D" id="3.30.950.30">
    <property type="entry name" value="Schlafen, AAA domain"/>
    <property type="match status" value="1"/>
</dbReference>
<protein>
    <submittedName>
        <fullName evidence="2">ATP-binding protein</fullName>
    </submittedName>
</protein>
<evidence type="ECO:0000313" key="3">
    <source>
        <dbReference type="Proteomes" id="UP001210261"/>
    </source>
</evidence>
<keyword evidence="2" id="KW-0067">ATP-binding</keyword>
<evidence type="ECO:0000259" key="1">
    <source>
        <dbReference type="Pfam" id="PF04326"/>
    </source>
</evidence>
<feature type="domain" description="Schlafen AlbA-2" evidence="1">
    <location>
        <begin position="99"/>
        <end position="224"/>
    </location>
</feature>
<dbReference type="Pfam" id="PF04326">
    <property type="entry name" value="SLFN_AlbA_2"/>
    <property type="match status" value="1"/>
</dbReference>
<dbReference type="EMBL" id="JAQHXR010000006">
    <property type="protein sequence ID" value="MDA3969601.1"/>
    <property type="molecule type" value="Genomic_DNA"/>
</dbReference>
<accession>A0ABT4VFW1</accession>
<reference evidence="2 3" key="1">
    <citation type="submission" date="2023-01" db="EMBL/GenBank/DDBJ databases">
        <title>Description of Helicobacter ibis sp. nov. isolated from faecal droppings of black-faced ibis (Theristicus melanopis).</title>
        <authorList>
            <person name="Lopez-Cantillo M."/>
            <person name="Vidal-Veuthey B."/>
            <person name="Mella A."/>
            <person name="De La Haba R."/>
            <person name="Collado L."/>
        </authorList>
    </citation>
    <scope>NUCLEOTIDE SEQUENCE [LARGE SCALE GENOMIC DNA]</scope>
    <source>
        <strain evidence="2 3">A82</strain>
    </source>
</reference>
<dbReference type="RefSeq" id="WP_271021960.1">
    <property type="nucleotide sequence ID" value="NZ_JAQHXR010000006.1"/>
</dbReference>
<proteinExistence type="predicted"/>
<dbReference type="GO" id="GO:0005524">
    <property type="term" value="F:ATP binding"/>
    <property type="evidence" value="ECO:0007669"/>
    <property type="project" value="UniProtKB-KW"/>
</dbReference>
<keyword evidence="3" id="KW-1185">Reference proteome</keyword>